<dbReference type="SMART" id="SM00397">
    <property type="entry name" value="t_SNARE"/>
    <property type="match status" value="2"/>
</dbReference>
<accession>A0ABP0X243</accession>
<sequence>MAYSNVGEAAEGGFKSGAKNPFDSSSSEEEENHASQMKKTSIFPVTQNSNPFDDAEEEEILQPRGVQNPNPNSYSNPFDDLEEDVPTTTKLPTDELANSNLESITNPFEDEHEHGPSPSSLESKSPFHVEEDNSKYTSAKSPRSSSSRMIKDRAWSISQKAKASILSANLKFRQREASLQLTDTPPNDEVRFPPPSRFENKFVSKTQELLSYDSSPGSHTGKQSKDLLLDSEDPEYAASAPPVEDYVNHAVQDLENHALDKSRETTSAIVNLVKVAEDTRGVAGSTLETLHDQGTQIQRTHEKAVHLDQHLERGEKLLNSLGGIFSKSWKPKKMRKITGPMISRGESFKRRGTPADRAALGLTEGQRYGEEKRYSGGSSLMRESTDFQSQVVRERKIQDDALSDLSNVIGQLKEMSVDMHTEIARQNDGLEHLTDDANELHSRIQQSNMRARRVLRR</sequence>
<feature type="region of interest" description="Disordered" evidence="6">
    <location>
        <begin position="1"/>
        <end position="151"/>
    </location>
</feature>
<feature type="region of interest" description="Disordered" evidence="6">
    <location>
        <begin position="177"/>
        <end position="199"/>
    </location>
</feature>
<evidence type="ECO:0000256" key="4">
    <source>
        <dbReference type="ARBA" id="ARBA00022927"/>
    </source>
</evidence>
<name>A0ABP0X243_9BRYO</name>
<evidence type="ECO:0000259" key="7">
    <source>
        <dbReference type="PROSITE" id="PS50192"/>
    </source>
</evidence>
<keyword evidence="9" id="KW-1185">Reference proteome</keyword>
<reference evidence="8" key="1">
    <citation type="submission" date="2024-02" db="EMBL/GenBank/DDBJ databases">
        <authorList>
            <consortium name="ELIXIR-Norway"/>
            <consortium name="Elixir Norway"/>
        </authorList>
    </citation>
    <scope>NUCLEOTIDE SEQUENCE</scope>
</reference>
<dbReference type="InterPro" id="IPR000727">
    <property type="entry name" value="T_SNARE_dom"/>
</dbReference>
<feature type="domain" description="T-SNARE coiled-coil homology" evidence="7">
    <location>
        <begin position="398"/>
        <end position="454"/>
    </location>
</feature>
<feature type="compositionally biased region" description="Polar residues" evidence="6">
    <location>
        <begin position="65"/>
        <end position="76"/>
    </location>
</feature>
<keyword evidence="3" id="KW-0813">Transport</keyword>
<evidence type="ECO:0000256" key="5">
    <source>
        <dbReference type="ARBA" id="ARBA00023136"/>
    </source>
</evidence>
<keyword evidence="5" id="KW-0472">Membrane</keyword>
<protein>
    <recommendedName>
        <fullName evidence="7">t-SNARE coiled-coil homology domain-containing protein</fullName>
    </recommendedName>
</protein>
<dbReference type="Gene3D" id="1.20.5.110">
    <property type="match status" value="2"/>
</dbReference>
<dbReference type="CDD" id="cd15841">
    <property type="entry name" value="SNARE_Qc"/>
    <property type="match status" value="1"/>
</dbReference>
<feature type="compositionally biased region" description="Polar residues" evidence="6">
    <location>
        <begin position="86"/>
        <end position="106"/>
    </location>
</feature>
<dbReference type="PROSITE" id="PS50192">
    <property type="entry name" value="T_SNARE"/>
    <property type="match status" value="1"/>
</dbReference>
<feature type="compositionally biased region" description="Basic and acidic residues" evidence="6">
    <location>
        <begin position="125"/>
        <end position="134"/>
    </location>
</feature>
<evidence type="ECO:0000313" key="8">
    <source>
        <dbReference type="EMBL" id="CAK9272325.1"/>
    </source>
</evidence>
<evidence type="ECO:0000256" key="3">
    <source>
        <dbReference type="ARBA" id="ARBA00022448"/>
    </source>
</evidence>
<evidence type="ECO:0000256" key="6">
    <source>
        <dbReference type="SAM" id="MobiDB-lite"/>
    </source>
</evidence>
<feature type="compositionally biased region" description="Polar residues" evidence="6">
    <location>
        <begin position="34"/>
        <end position="51"/>
    </location>
</feature>
<dbReference type="SUPFAM" id="SSF58038">
    <property type="entry name" value="SNARE fusion complex"/>
    <property type="match status" value="2"/>
</dbReference>
<evidence type="ECO:0000313" key="9">
    <source>
        <dbReference type="Proteomes" id="UP001497444"/>
    </source>
</evidence>
<proteinExistence type="inferred from homology"/>
<dbReference type="EMBL" id="OZ020099">
    <property type="protein sequence ID" value="CAK9272325.1"/>
    <property type="molecule type" value="Genomic_DNA"/>
</dbReference>
<dbReference type="CDD" id="cd15861">
    <property type="entry name" value="SNARE_SNAP25N_23N_29N_SEC9N"/>
    <property type="match status" value="1"/>
</dbReference>
<dbReference type="PANTHER" id="PTHR19305">
    <property type="entry name" value="SYNAPTOSOMAL ASSOCIATED PROTEIN"/>
    <property type="match status" value="1"/>
</dbReference>
<organism evidence="8 9">
    <name type="scientific">Sphagnum jensenii</name>
    <dbReference type="NCBI Taxonomy" id="128206"/>
    <lineage>
        <taxon>Eukaryota</taxon>
        <taxon>Viridiplantae</taxon>
        <taxon>Streptophyta</taxon>
        <taxon>Embryophyta</taxon>
        <taxon>Bryophyta</taxon>
        <taxon>Sphagnophytina</taxon>
        <taxon>Sphagnopsida</taxon>
        <taxon>Sphagnales</taxon>
        <taxon>Sphagnaceae</taxon>
        <taxon>Sphagnum</taxon>
    </lineage>
</organism>
<feature type="compositionally biased region" description="Low complexity" evidence="6">
    <location>
        <begin position="135"/>
        <end position="148"/>
    </location>
</feature>
<keyword evidence="4" id="KW-0653">Protein transport</keyword>
<gene>
    <name evidence="8" type="ORF">CSSPJE1EN1_LOCUS17803</name>
</gene>
<dbReference type="Proteomes" id="UP001497444">
    <property type="component" value="Chromosome 4"/>
</dbReference>
<comment type="subcellular location">
    <subcellularLocation>
        <location evidence="1">Membrane</location>
    </subcellularLocation>
</comment>
<comment type="similarity">
    <text evidence="2">Belongs to the SNAP-25 family.</text>
</comment>
<dbReference type="InterPro" id="IPR044766">
    <property type="entry name" value="NPSN/SNAP25-like_N_SNARE"/>
</dbReference>
<evidence type="ECO:0000256" key="1">
    <source>
        <dbReference type="ARBA" id="ARBA00004370"/>
    </source>
</evidence>
<evidence type="ECO:0000256" key="2">
    <source>
        <dbReference type="ARBA" id="ARBA00009480"/>
    </source>
</evidence>
<dbReference type="PANTHER" id="PTHR19305:SF9">
    <property type="entry name" value="SYNAPTOSOMAL-ASSOCIATED PROTEIN 29"/>
    <property type="match status" value="1"/>
</dbReference>